<dbReference type="InterPro" id="IPR029028">
    <property type="entry name" value="Alpha/beta_knot_MTases"/>
</dbReference>
<dbReference type="InterPro" id="IPR029026">
    <property type="entry name" value="tRNA_m1G_MTases_N"/>
</dbReference>
<protein>
    <recommendedName>
        <fullName evidence="5">Ribosomal RNA large subunit methyltransferase H</fullName>
        <ecNumber evidence="5">2.1.1.177</ecNumber>
    </recommendedName>
    <alternativeName>
        <fullName evidence="5">23S rRNA (pseudouridine1915-N3)-methyltransferase</fullName>
    </alternativeName>
    <alternativeName>
        <fullName evidence="5">23S rRNA m3Psi1915 methyltransferase</fullName>
    </alternativeName>
    <alternativeName>
        <fullName evidence="5">rRNA (pseudouridine-N3-)-methyltransferase RlmH</fullName>
    </alternativeName>
</protein>
<dbReference type="PANTHER" id="PTHR33603:SF1">
    <property type="entry name" value="RIBOSOMAL RNA LARGE SUBUNIT METHYLTRANSFERASE H"/>
    <property type="match status" value="1"/>
</dbReference>
<dbReference type="AlphaFoldDB" id="A0A2S4ZYA6"/>
<dbReference type="RefSeq" id="WP_103790441.1">
    <property type="nucleotide sequence ID" value="NZ_PQVF01000015.1"/>
</dbReference>
<accession>A0A2S4ZYA6</accession>
<dbReference type="SUPFAM" id="SSF75217">
    <property type="entry name" value="alpha/beta knot"/>
    <property type="match status" value="1"/>
</dbReference>
<reference evidence="6 7" key="1">
    <citation type="submission" date="2018-01" db="EMBL/GenBank/DDBJ databases">
        <authorList>
            <person name="Gaut B.S."/>
            <person name="Morton B.R."/>
            <person name="Clegg M.T."/>
            <person name="Duvall M.R."/>
        </authorList>
    </citation>
    <scope>NUCLEOTIDE SEQUENCE [LARGE SCALE GENOMIC DNA]</scope>
    <source>
        <strain evidence="6 7">HR-AV</strain>
    </source>
</reference>
<dbReference type="NCBIfam" id="NF000990">
    <property type="entry name" value="PRK00103.2-4"/>
    <property type="match status" value="1"/>
</dbReference>
<dbReference type="GO" id="GO:0005737">
    <property type="term" value="C:cytoplasm"/>
    <property type="evidence" value="ECO:0007669"/>
    <property type="project" value="UniProtKB-SubCell"/>
</dbReference>
<feature type="binding site" evidence="5">
    <location>
        <position position="105"/>
    </location>
    <ligand>
        <name>S-adenosyl-L-methionine</name>
        <dbReference type="ChEBI" id="CHEBI:59789"/>
    </ligand>
</feature>
<evidence type="ECO:0000313" key="7">
    <source>
        <dbReference type="Proteomes" id="UP000236893"/>
    </source>
</evidence>
<comment type="subunit">
    <text evidence="5">Homodimer.</text>
</comment>
<evidence type="ECO:0000256" key="1">
    <source>
        <dbReference type="ARBA" id="ARBA00022603"/>
    </source>
</evidence>
<name>A0A2S4ZYA6_9SPHI</name>
<proteinExistence type="inferred from homology"/>
<keyword evidence="2 5" id="KW-0808">Transferase</keyword>
<dbReference type="EMBL" id="PQVF01000015">
    <property type="protein sequence ID" value="POY35029.1"/>
    <property type="molecule type" value="Genomic_DNA"/>
</dbReference>
<keyword evidence="5" id="KW-0963">Cytoplasm</keyword>
<evidence type="ECO:0000313" key="6">
    <source>
        <dbReference type="EMBL" id="POY35029.1"/>
    </source>
</evidence>
<feature type="binding site" evidence="5">
    <location>
        <begin position="124"/>
        <end position="129"/>
    </location>
    <ligand>
        <name>S-adenosyl-L-methionine</name>
        <dbReference type="ChEBI" id="CHEBI:59789"/>
    </ligand>
</feature>
<dbReference type="Proteomes" id="UP000236893">
    <property type="component" value="Unassembled WGS sequence"/>
</dbReference>
<keyword evidence="1 5" id="KW-0489">Methyltransferase</keyword>
<comment type="subcellular location">
    <subcellularLocation>
        <location evidence="5">Cytoplasm</location>
    </subcellularLocation>
</comment>
<dbReference type="EC" id="2.1.1.177" evidence="5"/>
<sequence>MKITLIQLGKTEDSYITDGVDKYEKRLKHYINFSTITIPALKNTKNLTVDEQKKKEAELLFKHLNATDQVVLLDEKGKEFSSVQFSAHINKNMNRAVQNLVFIIGGPYGFDPKVYERANEKISLSKMTFSHQMVRLFFVEQLYRAFTILKGEPYHHE</sequence>
<comment type="similarity">
    <text evidence="4 5">Belongs to the RNA methyltransferase RlmH family.</text>
</comment>
<comment type="caution">
    <text evidence="6">The sequence shown here is derived from an EMBL/GenBank/DDBJ whole genome shotgun (WGS) entry which is preliminary data.</text>
</comment>
<dbReference type="PANTHER" id="PTHR33603">
    <property type="entry name" value="METHYLTRANSFERASE"/>
    <property type="match status" value="1"/>
</dbReference>
<comment type="function">
    <text evidence="5">Specifically methylates the pseudouridine at position 1915 (m3Psi1915) in 23S rRNA.</text>
</comment>
<evidence type="ECO:0000256" key="2">
    <source>
        <dbReference type="ARBA" id="ARBA00022679"/>
    </source>
</evidence>
<organism evidence="6 7">
    <name type="scientific">Solitalea longa</name>
    <dbReference type="NCBI Taxonomy" id="2079460"/>
    <lineage>
        <taxon>Bacteria</taxon>
        <taxon>Pseudomonadati</taxon>
        <taxon>Bacteroidota</taxon>
        <taxon>Sphingobacteriia</taxon>
        <taxon>Sphingobacteriales</taxon>
        <taxon>Sphingobacteriaceae</taxon>
        <taxon>Solitalea</taxon>
    </lineage>
</organism>
<dbReference type="HAMAP" id="MF_00658">
    <property type="entry name" value="23SrRNA_methyltr_H"/>
    <property type="match status" value="1"/>
</dbReference>
<evidence type="ECO:0000256" key="5">
    <source>
        <dbReference type="HAMAP-Rule" id="MF_00658"/>
    </source>
</evidence>
<keyword evidence="7" id="KW-1185">Reference proteome</keyword>
<keyword evidence="5" id="KW-0698">rRNA processing</keyword>
<evidence type="ECO:0000256" key="4">
    <source>
        <dbReference type="ARBA" id="ARBA00038303"/>
    </source>
</evidence>
<dbReference type="Pfam" id="PF02590">
    <property type="entry name" value="SPOUT_MTase"/>
    <property type="match status" value="1"/>
</dbReference>
<dbReference type="GO" id="GO:0070038">
    <property type="term" value="F:rRNA (pseudouridine-N3-)-methyltransferase activity"/>
    <property type="evidence" value="ECO:0007669"/>
    <property type="project" value="UniProtKB-UniRule"/>
</dbReference>
<keyword evidence="3 5" id="KW-0949">S-adenosyl-L-methionine</keyword>
<dbReference type="CDD" id="cd18081">
    <property type="entry name" value="RlmH-like"/>
    <property type="match status" value="1"/>
</dbReference>
<gene>
    <name evidence="5" type="primary">rlmH</name>
    <name evidence="6" type="ORF">C3K47_17380</name>
</gene>
<dbReference type="PIRSF" id="PIRSF004505">
    <property type="entry name" value="MT_bac"/>
    <property type="match status" value="1"/>
</dbReference>
<dbReference type="OrthoDB" id="9806643at2"/>
<comment type="catalytic activity">
    <reaction evidence="5">
        <text>pseudouridine(1915) in 23S rRNA + S-adenosyl-L-methionine = N(3)-methylpseudouridine(1915) in 23S rRNA + S-adenosyl-L-homocysteine + H(+)</text>
        <dbReference type="Rhea" id="RHEA:42752"/>
        <dbReference type="Rhea" id="RHEA-COMP:10221"/>
        <dbReference type="Rhea" id="RHEA-COMP:10222"/>
        <dbReference type="ChEBI" id="CHEBI:15378"/>
        <dbReference type="ChEBI" id="CHEBI:57856"/>
        <dbReference type="ChEBI" id="CHEBI:59789"/>
        <dbReference type="ChEBI" id="CHEBI:65314"/>
        <dbReference type="ChEBI" id="CHEBI:74486"/>
        <dbReference type="EC" id="2.1.1.177"/>
    </reaction>
</comment>
<dbReference type="InterPro" id="IPR003742">
    <property type="entry name" value="RlmH-like"/>
</dbReference>
<evidence type="ECO:0000256" key="3">
    <source>
        <dbReference type="ARBA" id="ARBA00022691"/>
    </source>
</evidence>
<dbReference type="Gene3D" id="3.40.1280.10">
    <property type="match status" value="1"/>
</dbReference>
<feature type="binding site" evidence="5">
    <location>
        <position position="73"/>
    </location>
    <ligand>
        <name>S-adenosyl-L-methionine</name>
        <dbReference type="ChEBI" id="CHEBI:59789"/>
    </ligand>
</feature>